<organism evidence="3">
    <name type="scientific">Klebsiella pneumoniae</name>
    <dbReference type="NCBI Taxonomy" id="573"/>
    <lineage>
        <taxon>Bacteria</taxon>
        <taxon>Pseudomonadati</taxon>
        <taxon>Pseudomonadota</taxon>
        <taxon>Gammaproteobacteria</taxon>
        <taxon>Enterobacterales</taxon>
        <taxon>Enterobacteriaceae</taxon>
        <taxon>Klebsiella/Raoultella group</taxon>
        <taxon>Klebsiella</taxon>
        <taxon>Klebsiella pneumoniae complex</taxon>
    </lineage>
</organism>
<name>A0A486V4H5_KLEPN</name>
<dbReference type="EMBL" id="CAAHDD010000019">
    <property type="protein sequence ID" value="VGM45867.1"/>
    <property type="molecule type" value="Genomic_DNA"/>
</dbReference>
<dbReference type="Proteomes" id="UP000376235">
    <property type="component" value="Unassembled WGS sequence"/>
</dbReference>
<dbReference type="EMBL" id="CAAHCC010000001">
    <property type="protein sequence ID" value="VGK68110.1"/>
    <property type="molecule type" value="Genomic_DNA"/>
</dbReference>
<dbReference type="Proteomes" id="UP000077826">
    <property type="component" value="Unassembled WGS sequence"/>
</dbReference>
<evidence type="ECO:0000313" key="1">
    <source>
        <dbReference type="EMBL" id="SAT30120.1"/>
    </source>
</evidence>
<sequence length="64" mass="7305">MDNPILQKKIIIFIVILWVINEFRASVLTPLLKQLMSMNAMNGAISDMGSGLYKWQRQCISSFS</sequence>
<evidence type="ECO:0000313" key="2">
    <source>
        <dbReference type="EMBL" id="VGK68110.1"/>
    </source>
</evidence>
<proteinExistence type="predicted"/>
<reference evidence="3 5" key="1">
    <citation type="submission" date="2019-03" db="EMBL/GenBank/DDBJ databases">
        <authorList>
            <consortium name="Pathogen Informatics"/>
        </authorList>
    </citation>
    <scope>NUCLEOTIDE SEQUENCE</scope>
    <source>
        <strain evidence="3">5012STDY7626358</strain>
        <strain evidence="2 5">5012STDY7626430</strain>
        <strain evidence="4">k480</strain>
        <strain evidence="1">K480</strain>
    </source>
</reference>
<accession>A0A486V4H5</accession>
<evidence type="ECO:0000313" key="4">
    <source>
        <dbReference type="Proteomes" id="UP000077826"/>
    </source>
</evidence>
<dbReference type="AlphaFoldDB" id="A0A486V4H5"/>
<evidence type="ECO:0000313" key="5">
    <source>
        <dbReference type="Proteomes" id="UP000376235"/>
    </source>
</evidence>
<protein>
    <submittedName>
        <fullName evidence="3">Uncharacterized protein</fullName>
    </submittedName>
</protein>
<evidence type="ECO:0000313" key="3">
    <source>
        <dbReference type="EMBL" id="VGM45867.1"/>
    </source>
</evidence>
<gene>
    <name evidence="1" type="ORF">SAMEA2273558_03824</name>
    <name evidence="3" type="ORF">SAMEA4873559_05098</name>
    <name evidence="2" type="ORF">SAMEA4873632_00325</name>
</gene>
<dbReference type="EMBL" id="FLDK01000009">
    <property type="protein sequence ID" value="SAT30120.1"/>
    <property type="molecule type" value="Genomic_DNA"/>
</dbReference>